<dbReference type="AlphaFoldDB" id="A0A9P9EXC5"/>
<gene>
    <name evidence="1" type="ORF">EDB81DRAFT_488569</name>
</gene>
<proteinExistence type="predicted"/>
<reference evidence="1" key="1">
    <citation type="journal article" date="2021" name="Nat. Commun.">
        <title>Genetic determinants of endophytism in the Arabidopsis root mycobiome.</title>
        <authorList>
            <person name="Mesny F."/>
            <person name="Miyauchi S."/>
            <person name="Thiergart T."/>
            <person name="Pickel B."/>
            <person name="Atanasova L."/>
            <person name="Karlsson M."/>
            <person name="Huettel B."/>
            <person name="Barry K.W."/>
            <person name="Haridas S."/>
            <person name="Chen C."/>
            <person name="Bauer D."/>
            <person name="Andreopoulos W."/>
            <person name="Pangilinan J."/>
            <person name="LaButti K."/>
            <person name="Riley R."/>
            <person name="Lipzen A."/>
            <person name="Clum A."/>
            <person name="Drula E."/>
            <person name="Henrissat B."/>
            <person name="Kohler A."/>
            <person name="Grigoriev I.V."/>
            <person name="Martin F.M."/>
            <person name="Hacquard S."/>
        </authorList>
    </citation>
    <scope>NUCLEOTIDE SEQUENCE</scope>
    <source>
        <strain evidence="1">MPI-CAGE-AT-0147</strain>
    </source>
</reference>
<accession>A0A9P9EXC5</accession>
<protein>
    <submittedName>
        <fullName evidence="1">Uncharacterized protein</fullName>
    </submittedName>
</protein>
<dbReference type="Proteomes" id="UP000738349">
    <property type="component" value="Unassembled WGS sequence"/>
</dbReference>
<comment type="caution">
    <text evidence="1">The sequence shown here is derived from an EMBL/GenBank/DDBJ whole genome shotgun (WGS) entry which is preliminary data.</text>
</comment>
<evidence type="ECO:0000313" key="1">
    <source>
        <dbReference type="EMBL" id="KAH7146353.1"/>
    </source>
</evidence>
<sequence length="209" mass="23841">MSPDLMPTQREPEETETEFPENEIIMEKWHQLVKAIETTTRDAVSDSPSFETSPPAFRSYWNNVFTRLQDSVLLDPETPEFLTTPPTNNFTITLFQKSEAASCPCCLPNADASISLHNDNGVTKGDFIRAFKEYMYGEHSPQVYSPQVNSRPEFDVPKREMGALVHSSDWMSRVGGEVYNEECPNIIMYCCEKEQFNEMTGAEDETKTE</sequence>
<organism evidence="1 2">
    <name type="scientific">Dactylonectria macrodidyma</name>
    <dbReference type="NCBI Taxonomy" id="307937"/>
    <lineage>
        <taxon>Eukaryota</taxon>
        <taxon>Fungi</taxon>
        <taxon>Dikarya</taxon>
        <taxon>Ascomycota</taxon>
        <taxon>Pezizomycotina</taxon>
        <taxon>Sordariomycetes</taxon>
        <taxon>Hypocreomycetidae</taxon>
        <taxon>Hypocreales</taxon>
        <taxon>Nectriaceae</taxon>
        <taxon>Dactylonectria</taxon>
    </lineage>
</organism>
<keyword evidence="2" id="KW-1185">Reference proteome</keyword>
<name>A0A9P9EXC5_9HYPO</name>
<dbReference type="EMBL" id="JAGMUV010000008">
    <property type="protein sequence ID" value="KAH7146353.1"/>
    <property type="molecule type" value="Genomic_DNA"/>
</dbReference>
<evidence type="ECO:0000313" key="2">
    <source>
        <dbReference type="Proteomes" id="UP000738349"/>
    </source>
</evidence>
<dbReference type="OrthoDB" id="5243768at2759"/>